<organism evidence="1 2">
    <name type="scientific">Vreelandella aquamarina</name>
    <dbReference type="NCBI Taxonomy" id="77097"/>
    <lineage>
        <taxon>Bacteria</taxon>
        <taxon>Pseudomonadati</taxon>
        <taxon>Pseudomonadota</taxon>
        <taxon>Gammaproteobacteria</taxon>
        <taxon>Oceanospirillales</taxon>
        <taxon>Halomonadaceae</taxon>
        <taxon>Vreelandella</taxon>
    </lineage>
</organism>
<accession>A0ACC5VVZ5</accession>
<sequence length="276" mass="30957">MPDSTPSQRIVPDVDQSLTAHHLRHRKGPAVWPLWLAVIILFALLAAVCAAAWLERERLLGELHRISGEASNVHARLDSDDIDVQDTITFMQAQMTTLFQEQEQLSVALANTREDIYGMLTDHQEQGSSDALERVSERMDAFEERAELRDGQLAALGTSLNALEQSGTSGRQNLVEELEHLRQITSQQLASLENASSTLRQSLEEQISTRSDEVDERLNMLETELNTLQLETATAQEEQMAETEARLSARIAALESDIRQLRQAQLAFSAQIEMLR</sequence>
<name>A0ACC5VVZ5_9GAMM</name>
<gene>
    <name evidence="1" type="ORF">HW452_10105</name>
</gene>
<evidence type="ECO:0000313" key="2">
    <source>
        <dbReference type="Proteomes" id="UP001319846"/>
    </source>
</evidence>
<dbReference type="Proteomes" id="UP001319846">
    <property type="component" value="Unassembled WGS sequence"/>
</dbReference>
<protein>
    <submittedName>
        <fullName evidence="1">Uncharacterized protein</fullName>
    </submittedName>
</protein>
<keyword evidence="2" id="KW-1185">Reference proteome</keyword>
<dbReference type="EMBL" id="JABYQT010000005">
    <property type="protein sequence ID" value="MBZ5487879.1"/>
    <property type="molecule type" value="Genomic_DNA"/>
</dbReference>
<proteinExistence type="predicted"/>
<reference evidence="1" key="1">
    <citation type="submission" date="2020-06" db="EMBL/GenBank/DDBJ databases">
        <title>Whole Genome Sequence of Halomonas aquamarina MB598.</title>
        <authorList>
            <person name="Pervaiz M."/>
            <person name="Fariq A."/>
            <person name="Yasmin A."/>
            <person name="Welch M."/>
        </authorList>
    </citation>
    <scope>NUCLEOTIDE SEQUENCE</scope>
    <source>
        <strain evidence="1">MB598</strain>
    </source>
</reference>
<evidence type="ECO:0000313" key="1">
    <source>
        <dbReference type="EMBL" id="MBZ5487879.1"/>
    </source>
</evidence>
<comment type="caution">
    <text evidence="1">The sequence shown here is derived from an EMBL/GenBank/DDBJ whole genome shotgun (WGS) entry which is preliminary data.</text>
</comment>